<dbReference type="EMBL" id="BAEH01000022">
    <property type="protein sequence ID" value="GAB17240.1"/>
    <property type="molecule type" value="Genomic_DNA"/>
</dbReference>
<protein>
    <submittedName>
        <fullName evidence="2">Mce family protein</fullName>
    </submittedName>
</protein>
<dbReference type="InterPro" id="IPR052336">
    <property type="entry name" value="MlaD_Phospholipid_Transporter"/>
</dbReference>
<accession>H0QWN9</accession>
<dbReference type="Pfam" id="PF02470">
    <property type="entry name" value="MlaD"/>
    <property type="match status" value="1"/>
</dbReference>
<organism evidence="2 3">
    <name type="scientific">Gordonia effusa NBRC 100432</name>
    <dbReference type="NCBI Taxonomy" id="1077974"/>
    <lineage>
        <taxon>Bacteria</taxon>
        <taxon>Bacillati</taxon>
        <taxon>Actinomycetota</taxon>
        <taxon>Actinomycetes</taxon>
        <taxon>Mycobacteriales</taxon>
        <taxon>Gordoniaceae</taxon>
        <taxon>Gordonia</taxon>
    </lineage>
</organism>
<dbReference type="PANTHER" id="PTHR33371:SF4">
    <property type="entry name" value="INTERMEMBRANE PHOSPHOLIPID TRANSPORT SYSTEM BINDING PROTEIN MLAD"/>
    <property type="match status" value="1"/>
</dbReference>
<dbReference type="AlphaFoldDB" id="H0QWN9"/>
<feature type="domain" description="Mce/MlaD" evidence="1">
    <location>
        <begin position="27"/>
        <end position="101"/>
    </location>
</feature>
<sequence>MTLITIGALCAGYVMFAVLDVNPSKKTFTVVAEMDKSAGLMDTSPVTLFGLQVGKVRSITAHSDMLSVELEIDADREIPASTAISVRNLSAAGEQYLDLRPANSGGPYLTSGSRIKASQVIPMATAGDVTAKIARLGEMVNPDAIRRLGDLMVEITRDQGTLDRTRVIAALMAETLKDKRGNIADLYRGGQLLDQRLAGAGATQEIKKVAPVVDRLAPALGGLIRQLGKLAGLALEIDPFTMVTPLLNTLYEELDRMMPGIGALSATLTPVTAQLRGIRVNVGAFADMWAQAFPGGGPARVRLTVK</sequence>
<dbReference type="eggNOG" id="COG1463">
    <property type="taxonomic scope" value="Bacteria"/>
</dbReference>
<dbReference type="InterPro" id="IPR003399">
    <property type="entry name" value="Mce/MlaD"/>
</dbReference>
<keyword evidence="3" id="KW-1185">Reference proteome</keyword>
<name>H0QWN9_9ACTN</name>
<evidence type="ECO:0000313" key="3">
    <source>
        <dbReference type="Proteomes" id="UP000035034"/>
    </source>
</evidence>
<proteinExistence type="predicted"/>
<dbReference type="RefSeq" id="WP_007316578.1">
    <property type="nucleotide sequence ID" value="NZ_BAEH01000022.1"/>
</dbReference>
<dbReference type="Proteomes" id="UP000035034">
    <property type="component" value="Unassembled WGS sequence"/>
</dbReference>
<evidence type="ECO:0000259" key="1">
    <source>
        <dbReference type="Pfam" id="PF02470"/>
    </source>
</evidence>
<dbReference type="STRING" id="1077974.GOEFS_022_00200"/>
<dbReference type="OrthoDB" id="4371474at2"/>
<dbReference type="PANTHER" id="PTHR33371">
    <property type="entry name" value="INTERMEMBRANE PHOSPHOLIPID TRANSPORT SYSTEM BINDING PROTEIN MLAD-RELATED"/>
    <property type="match status" value="1"/>
</dbReference>
<comment type="caution">
    <text evidence="2">The sequence shown here is derived from an EMBL/GenBank/DDBJ whole genome shotgun (WGS) entry which is preliminary data.</text>
</comment>
<gene>
    <name evidence="2" type="primary">mceF</name>
    <name evidence="2" type="ORF">GOEFS_022_00200</name>
</gene>
<evidence type="ECO:0000313" key="2">
    <source>
        <dbReference type="EMBL" id="GAB17240.1"/>
    </source>
</evidence>
<reference evidence="2 3" key="1">
    <citation type="submission" date="2011-12" db="EMBL/GenBank/DDBJ databases">
        <title>Whole genome shotgun sequence of Gordonia effusa NBRC 100432.</title>
        <authorList>
            <person name="Yoshida I."/>
            <person name="Takarada H."/>
            <person name="Hosoyama A."/>
            <person name="Tsuchikane K."/>
            <person name="Katsumata H."/>
            <person name="Yamazaki S."/>
            <person name="Fujita N."/>
        </authorList>
    </citation>
    <scope>NUCLEOTIDE SEQUENCE [LARGE SCALE GENOMIC DNA]</scope>
    <source>
        <strain evidence="2 3">NBRC 100432</strain>
    </source>
</reference>